<dbReference type="PANTHER" id="PTHR13402">
    <property type="entry name" value="RGPR-RELATED"/>
    <property type="match status" value="1"/>
</dbReference>
<feature type="compositionally biased region" description="Pro residues" evidence="11">
    <location>
        <begin position="1791"/>
        <end position="1802"/>
    </location>
</feature>
<feature type="compositionally biased region" description="Polar residues" evidence="11">
    <location>
        <begin position="707"/>
        <end position="717"/>
    </location>
</feature>
<feature type="compositionally biased region" description="Low complexity" evidence="11">
    <location>
        <begin position="1508"/>
        <end position="1519"/>
    </location>
</feature>
<feature type="compositionally biased region" description="Polar residues" evidence="11">
    <location>
        <begin position="226"/>
        <end position="240"/>
    </location>
</feature>
<dbReference type="GO" id="GO:0005789">
    <property type="term" value="C:endoplasmic reticulum membrane"/>
    <property type="evidence" value="ECO:0007669"/>
    <property type="project" value="UniProtKB-SubCell"/>
</dbReference>
<dbReference type="GO" id="GO:0012507">
    <property type="term" value="C:ER to Golgi transport vesicle membrane"/>
    <property type="evidence" value="ECO:0007669"/>
    <property type="project" value="TreeGrafter"/>
</dbReference>
<dbReference type="GO" id="GO:0015031">
    <property type="term" value="P:protein transport"/>
    <property type="evidence" value="ECO:0007669"/>
    <property type="project" value="UniProtKB-KW"/>
</dbReference>
<keyword evidence="16" id="KW-1185">Reference proteome</keyword>
<feature type="compositionally biased region" description="Pro residues" evidence="11">
    <location>
        <begin position="589"/>
        <end position="611"/>
    </location>
</feature>
<dbReference type="STRING" id="1448318.A0A319ETQ8"/>
<dbReference type="CDD" id="cd09233">
    <property type="entry name" value="ACE1-Sec16-like"/>
    <property type="match status" value="1"/>
</dbReference>
<dbReference type="Proteomes" id="UP000248423">
    <property type="component" value="Unassembled WGS sequence"/>
</dbReference>
<sequence length="1896" mass="201021">MAQSDVAAVWNPALRSDNNRTPVPTGPAPLEIDTAIEATTIPLGSPMETPHELSISDIAFPDTDTAVSPQEAAIPDMTDSYSLPNPDHVATHDEVPQASSDDTEAMPEVTYDQSSPNLEEPQTEHGHDKDVLGDTEGQIAEVQPIQHQEEEPLPVETIDAQPLDTDPSHDEDVLIGGTEGQVVESQPMQDQEEDPLPAETTYAQALETEPSYDKDVLVDGTEGQVVESQPMQHQEESFPTETIEAQALDAGEQNSTPHASEQDESVPADTNGEVQNDDDIWGSHANADAEEGDFFDQLKTQTKPIYVPETESRFEEGVPLLDDTPESPAKPTEPESQIDNIFAGDEDEEDGFFKAVQSSAPPEPEESEPSVHITRKSTSQVMDSLGVSLDSPMSDADPAAQEFDNVLAAAASENNVKKSSSEDDLAALWEAELSEELVEAAAPSEDDLAARWQMELDDDDDLLLEDEVGGGPAADQGPAPQSINGAPPSLSSPFGTPQVSTAAYTPHQPSTSDLLQGVPLASAVPPANTAASADYFTQQPPPSAGANKAESFAERAKEGYRSPYDLPEDLSRPRRAVASHKPVVTQPGSTPPPPRSNSIPVPPVSAPPMSTPPIGTSSTATVAAPKNFYEELPPPPPRAQSRQASGRYTPVANAAPANPYASLPVATPPAVDAYTPPQVQQPERLDPYASLSAPSAPSGPSAPPATSRYSPNPSTLQAGIKPPPSPRYSPAPPPAAAPPTRNRYASQPSIPPIQGTALPFQPRTSSPLAYHEKVSYRPQENLDQQPSMEPSARIPPIEVQGQPNAPVINSPPVSGFVVNPETASVDASVHPMSQQPMSPPRNHYAPPDYVDEFSKRVAPIGSVPPAPVAPADDSPFVPPRRSLTQSPGQQTLGPRLSVPSVDPLQRPASVHGAGSPTKAANPYAPVQVSAHNRVASQPLDFIPPTDDQQFDPLERWKGAPIVKFGFGGTILSCSPKHIPRYSAGQATPKIKSSPGEVKIHQLSDWIPTPDTIVRHPGPLKSKSKKKDLVAWLSSKIAAFENEGIPESSRLHPDFHKKNDEKILLWKVVRVLVEHDGVLEGSPDVQKSLRQIIFPQLQDGDSEPPYGGNLPSFSTSQPLDAPSRPDTVDPQAVDNIRNSLLVGEREKAVWGAVDHRLWGHAMIVASTMDKSVWKQVVQEFVRREVRSASGSTESLAALYEIFAGNVEESVDELVPPSARAGLQMVSKVNGQGSSKNALDGLDSWRDTLGLVLSNRSPEDHQALLALGRLLLSYGRTEAAHICFIFSRAAVFGGADDPQASVVLLGADQQHMSSAALQDEDSILLTEAYEYATSVLSASPKPVLPHLLAFKLVYAWSLADQGRKSEAQQYCDAIAATLKANTKPAAYHHQHLYFGVDELSARLRQTTSDGGSSWISKPSMEKVSGSMWAKFNSFVAGEDNEAASAGSAKAGDGDIGPFAKIAGTPTVSRSPSMSDIYAPYAAQPNYGSGPSRYQPNNQYAPTSSPEQLRGRSSLDSQRSSSYGFGFGQRRGSQEPSTPVESTMYQGGMLYNSPPATGYQSTPPQSSYMPLAPVKEDLAPQPHADASTAPVQDAYGSGSPYQPAGYGSFGQPFMNQASETAPSDAAGYMPPTGGSGYEPPAGESHIEPAAAMPEENEEELPKKKSFMDDDEDDIAARAAAIQKAEKARKDREADEAFRKAAEADAQKPAPAKKGWFGGWFGGAGAGGGGKKEGEISNKPIRAKLGEENSFYYDTDLKKWVNKKDPGSATAARATPPPPRASAPPSRTASGSSAAPPPASGPPPMLSGPSSRPPSTTGIPPPPGSPGPSSLGLPPPSIQRSVSTGAAMPTPPSGLAAPPRPATSLSNASSIDDLLGAPQARKGATAKGKKKGRYVDVMAK</sequence>
<feature type="region of interest" description="Disordered" evidence="11">
    <location>
        <begin position="1"/>
        <end position="29"/>
    </location>
</feature>
<feature type="compositionally biased region" description="Pro residues" evidence="11">
    <location>
        <begin position="721"/>
        <end position="737"/>
    </location>
</feature>
<feature type="region of interest" description="Disordered" evidence="11">
    <location>
        <begin position="1677"/>
        <end position="1744"/>
    </location>
</feature>
<feature type="domain" description="Sec16 Sec23-binding" evidence="12">
    <location>
        <begin position="1135"/>
        <end position="1436"/>
    </location>
</feature>
<dbReference type="Pfam" id="PF12931">
    <property type="entry name" value="TPR_Sec16"/>
    <property type="match status" value="1"/>
</dbReference>
<evidence type="ECO:0000256" key="9">
    <source>
        <dbReference type="ARBA" id="ARBA00024687"/>
    </source>
</evidence>
<dbReference type="EMBL" id="KZ826320">
    <property type="protein sequence ID" value="PYI10748.1"/>
    <property type="molecule type" value="Genomic_DNA"/>
</dbReference>
<evidence type="ECO:0000256" key="4">
    <source>
        <dbReference type="ARBA" id="ARBA00022824"/>
    </source>
</evidence>
<feature type="region of interest" description="Disordered" evidence="11">
    <location>
        <begin position="861"/>
        <end position="917"/>
    </location>
</feature>
<feature type="compositionally biased region" description="Polar residues" evidence="11">
    <location>
        <begin position="1483"/>
        <end position="1504"/>
    </location>
</feature>
<feature type="region of interest" description="Disordered" evidence="11">
    <location>
        <begin position="827"/>
        <end position="849"/>
    </location>
</feature>
<feature type="compositionally biased region" description="Polar residues" evidence="11">
    <location>
        <begin position="882"/>
        <end position="892"/>
    </location>
</feature>
<proteinExistence type="inferred from homology"/>
<feature type="compositionally biased region" description="Gly residues" evidence="11">
    <location>
        <begin position="1712"/>
        <end position="1725"/>
    </location>
</feature>
<dbReference type="GO" id="GO:0007030">
    <property type="term" value="P:Golgi organization"/>
    <property type="evidence" value="ECO:0007669"/>
    <property type="project" value="TreeGrafter"/>
</dbReference>
<dbReference type="InterPro" id="IPR024298">
    <property type="entry name" value="Sec16_Sec23-bd"/>
</dbReference>
<evidence type="ECO:0000313" key="16">
    <source>
        <dbReference type="Proteomes" id="UP000248423"/>
    </source>
</evidence>
<keyword evidence="6 10" id="KW-0653">Protein transport</keyword>
<dbReference type="Pfam" id="PF12935">
    <property type="entry name" value="Sec16_N"/>
    <property type="match status" value="1"/>
</dbReference>
<comment type="function">
    <text evidence="9 10">Involved in the initiation of assembly of the COPII coat required for the formation of transport vesicles from the endoplasmic reticulum (ER) and the selection of cargo molecules. Also involved in autophagy.</text>
</comment>
<evidence type="ECO:0000256" key="11">
    <source>
        <dbReference type="SAM" id="MobiDB-lite"/>
    </source>
</evidence>
<keyword evidence="8 10" id="KW-0472">Membrane</keyword>
<dbReference type="VEuPathDB" id="FungiDB:BO78DRAFT_334529"/>
<dbReference type="OrthoDB" id="8918678at2759"/>
<feature type="region of interest" description="Disordered" evidence="11">
    <location>
        <begin position="1757"/>
        <end position="1896"/>
    </location>
</feature>
<dbReference type="GO" id="GO:0070973">
    <property type="term" value="P:protein localization to endoplasmic reticulum exit site"/>
    <property type="evidence" value="ECO:0007669"/>
    <property type="project" value="TreeGrafter"/>
</dbReference>
<dbReference type="Pfam" id="PF12932">
    <property type="entry name" value="Sec16"/>
    <property type="match status" value="1"/>
</dbReference>
<feature type="region of interest" description="Disordered" evidence="11">
    <location>
        <begin position="1483"/>
        <end position="1642"/>
    </location>
</feature>
<dbReference type="GO" id="GO:0016192">
    <property type="term" value="P:vesicle-mediated transport"/>
    <property type="evidence" value="ECO:0007669"/>
    <property type="project" value="UniProtKB-KW"/>
</dbReference>
<evidence type="ECO:0000259" key="14">
    <source>
        <dbReference type="Pfam" id="PF12935"/>
    </source>
</evidence>
<feature type="domain" description="Sec16 central conserved" evidence="13">
    <location>
        <begin position="959"/>
        <end position="1076"/>
    </location>
</feature>
<gene>
    <name evidence="15" type="ORF">BO78DRAFT_334529</name>
</gene>
<feature type="compositionally biased region" description="Low complexity" evidence="11">
    <location>
        <begin position="1779"/>
        <end position="1790"/>
    </location>
</feature>
<dbReference type="Gene3D" id="1.25.40.1030">
    <property type="match status" value="1"/>
</dbReference>
<organism evidence="15 16">
    <name type="scientific">Aspergillus sclerotiicarbonarius (strain CBS 121057 / IBT 28362)</name>
    <dbReference type="NCBI Taxonomy" id="1448318"/>
    <lineage>
        <taxon>Eukaryota</taxon>
        <taxon>Fungi</taxon>
        <taxon>Dikarya</taxon>
        <taxon>Ascomycota</taxon>
        <taxon>Pezizomycotina</taxon>
        <taxon>Eurotiomycetes</taxon>
        <taxon>Eurotiomycetidae</taxon>
        <taxon>Eurotiales</taxon>
        <taxon>Aspergillaceae</taxon>
        <taxon>Aspergillus</taxon>
        <taxon>Aspergillus subgen. Circumdati</taxon>
    </lineage>
</organism>
<dbReference type="InterPro" id="IPR024340">
    <property type="entry name" value="Sec16_CCD"/>
</dbReference>
<feature type="compositionally biased region" description="Polar residues" evidence="11">
    <location>
        <begin position="529"/>
        <end position="538"/>
    </location>
</feature>
<evidence type="ECO:0000256" key="10">
    <source>
        <dbReference type="RuleBase" id="RU364101"/>
    </source>
</evidence>
<evidence type="ECO:0000256" key="2">
    <source>
        <dbReference type="ARBA" id="ARBA00005927"/>
    </source>
</evidence>
<feature type="compositionally biased region" description="Polar residues" evidence="11">
    <location>
        <begin position="1531"/>
        <end position="1542"/>
    </location>
</feature>
<feature type="compositionally biased region" description="Low complexity" evidence="11">
    <location>
        <begin position="689"/>
        <end position="699"/>
    </location>
</feature>
<feature type="compositionally biased region" description="Basic and acidic residues" evidence="11">
    <location>
        <begin position="122"/>
        <end position="132"/>
    </location>
</feature>
<feature type="compositionally biased region" description="Low complexity" evidence="11">
    <location>
        <begin position="652"/>
        <end position="661"/>
    </location>
</feature>
<feature type="compositionally biased region" description="Polar residues" evidence="11">
    <location>
        <begin position="489"/>
        <end position="514"/>
    </location>
</feature>
<evidence type="ECO:0000259" key="12">
    <source>
        <dbReference type="Pfam" id="PF12931"/>
    </source>
</evidence>
<feature type="region of interest" description="Disordered" evidence="11">
    <location>
        <begin position="1098"/>
        <end position="1130"/>
    </location>
</feature>
<evidence type="ECO:0000256" key="1">
    <source>
        <dbReference type="ARBA" id="ARBA00004397"/>
    </source>
</evidence>
<dbReference type="GO" id="GO:0006914">
    <property type="term" value="P:autophagy"/>
    <property type="evidence" value="ECO:0007669"/>
    <property type="project" value="UniProtKB-KW"/>
</dbReference>
<evidence type="ECO:0000256" key="8">
    <source>
        <dbReference type="ARBA" id="ARBA00023136"/>
    </source>
</evidence>
<comment type="similarity">
    <text evidence="2 10">Belongs to the SEC16 family.</text>
</comment>
<feature type="compositionally biased region" description="Basic and acidic residues" evidence="11">
    <location>
        <begin position="551"/>
        <end position="560"/>
    </location>
</feature>
<evidence type="ECO:0000256" key="3">
    <source>
        <dbReference type="ARBA" id="ARBA00022448"/>
    </source>
</evidence>
<evidence type="ECO:0000313" key="15">
    <source>
        <dbReference type="EMBL" id="PYI10748.1"/>
    </source>
</evidence>
<evidence type="ECO:0000259" key="13">
    <source>
        <dbReference type="Pfam" id="PF12932"/>
    </source>
</evidence>
<feature type="domain" description="Sec16 N-terminal" evidence="14">
    <location>
        <begin position="279"/>
        <end position="502"/>
    </location>
</feature>
<dbReference type="InterPro" id="IPR024468">
    <property type="entry name" value="Sec16_N"/>
</dbReference>
<feature type="compositionally biased region" description="Polar residues" evidence="11">
    <location>
        <begin position="1551"/>
        <end position="1565"/>
    </location>
</feature>
<feature type="region of interest" description="Disordered" evidence="11">
    <location>
        <begin position="62"/>
        <end position="400"/>
    </location>
</feature>
<protein>
    <recommendedName>
        <fullName evidence="10">Protein transport protein sec16</fullName>
    </recommendedName>
</protein>
<keyword evidence="4 10" id="KW-0256">Endoplasmic reticulum</keyword>
<comment type="subcellular location">
    <subcellularLocation>
        <location evidence="1">Endoplasmic reticulum membrane</location>
        <topology evidence="1">Peripheral membrane protein</topology>
        <orientation evidence="1">Cytoplasmic side</orientation>
    </subcellularLocation>
</comment>
<dbReference type="FunFam" id="1.25.40.1030:FF:000008">
    <property type="entry name" value="Protein transport protein sec16"/>
    <property type="match status" value="1"/>
</dbReference>
<reference evidence="15 16" key="1">
    <citation type="submission" date="2018-02" db="EMBL/GenBank/DDBJ databases">
        <title>The genomes of Aspergillus section Nigri reveals drivers in fungal speciation.</title>
        <authorList>
            <consortium name="DOE Joint Genome Institute"/>
            <person name="Vesth T.C."/>
            <person name="Nybo J."/>
            <person name="Theobald S."/>
            <person name="Brandl J."/>
            <person name="Frisvad J.C."/>
            <person name="Nielsen K.F."/>
            <person name="Lyhne E.K."/>
            <person name="Kogle M.E."/>
            <person name="Kuo A."/>
            <person name="Riley R."/>
            <person name="Clum A."/>
            <person name="Nolan M."/>
            <person name="Lipzen A."/>
            <person name="Salamov A."/>
            <person name="Henrissat B."/>
            <person name="Wiebenga A."/>
            <person name="De vries R.P."/>
            <person name="Grigoriev I.V."/>
            <person name="Mortensen U.H."/>
            <person name="Andersen M.R."/>
            <person name="Baker S.E."/>
        </authorList>
    </citation>
    <scope>NUCLEOTIDE SEQUENCE [LARGE SCALE GENOMIC DNA]</scope>
    <source>
        <strain evidence="15 16">CBS 121057</strain>
    </source>
</reference>
<keyword evidence="5 10" id="KW-0931">ER-Golgi transport</keyword>
<dbReference type="PANTHER" id="PTHR13402:SF6">
    <property type="entry name" value="SECRETORY 16, ISOFORM I"/>
    <property type="match status" value="1"/>
</dbReference>
<keyword evidence="3 10" id="KW-0813">Transport</keyword>
<evidence type="ECO:0000256" key="5">
    <source>
        <dbReference type="ARBA" id="ARBA00022892"/>
    </source>
</evidence>
<accession>A0A319ETQ8</accession>
<name>A0A319ETQ8_ASPSB</name>
<feature type="region of interest" description="Disordered" evidence="11">
    <location>
        <begin position="452"/>
        <end position="813"/>
    </location>
</feature>
<feature type="compositionally biased region" description="Acidic residues" evidence="11">
    <location>
        <begin position="455"/>
        <end position="468"/>
    </location>
</feature>
<evidence type="ECO:0000256" key="6">
    <source>
        <dbReference type="ARBA" id="ARBA00022927"/>
    </source>
</evidence>
<dbReference type="GO" id="GO:0070971">
    <property type="term" value="C:endoplasmic reticulum exit site"/>
    <property type="evidence" value="ECO:0007669"/>
    <property type="project" value="TreeGrafter"/>
</dbReference>
<keyword evidence="7 10" id="KW-0072">Autophagy</keyword>
<feature type="compositionally biased region" description="Low complexity" evidence="11">
    <location>
        <begin position="1803"/>
        <end position="1814"/>
    </location>
</feature>
<evidence type="ECO:0000256" key="7">
    <source>
        <dbReference type="ARBA" id="ARBA00023006"/>
    </source>
</evidence>
<feature type="compositionally biased region" description="Basic and acidic residues" evidence="11">
    <location>
        <begin position="1680"/>
        <end position="1702"/>
    </location>
</feature>